<feature type="repeat" description="ANK" evidence="3">
    <location>
        <begin position="219"/>
        <end position="251"/>
    </location>
</feature>
<proteinExistence type="predicted"/>
<dbReference type="PANTHER" id="PTHR24198:SF195">
    <property type="entry name" value="DEATH DOMAIN-CONTAINING PROTEIN"/>
    <property type="match status" value="1"/>
</dbReference>
<dbReference type="PRINTS" id="PR01415">
    <property type="entry name" value="ANKYRIN"/>
</dbReference>
<dbReference type="Gene3D" id="1.25.40.20">
    <property type="entry name" value="Ankyrin repeat-containing domain"/>
    <property type="match status" value="2"/>
</dbReference>
<feature type="compositionally biased region" description="Basic and acidic residues" evidence="4">
    <location>
        <begin position="188"/>
        <end position="203"/>
    </location>
</feature>
<protein>
    <submittedName>
        <fullName evidence="5">Uncharacterized protein</fullName>
    </submittedName>
</protein>
<dbReference type="SUPFAM" id="SSF48403">
    <property type="entry name" value="Ankyrin repeat"/>
    <property type="match status" value="1"/>
</dbReference>
<keyword evidence="1" id="KW-0677">Repeat</keyword>
<evidence type="ECO:0000256" key="3">
    <source>
        <dbReference type="PROSITE-ProRule" id="PRU00023"/>
    </source>
</evidence>
<sequence length="457" mass="49729">MKTVHGAKHETVTDASGPKNEGSSGLDRALVPYRNTNSDRGDTNCVGADDKTAARSDQKPSSKIRNDDIIRNRPRSGTIDSAVSLVPSIDPMACAKTGDTDSLKKLIENGLFDPKGARDKNGSTALMWAAGSGRLSTCAYLLDACRCSPLDRQRGKNRGFRGRTALHWAARNGHTDVCQLLVEDRRKERGEGGDAGETEKNEEAEASSSAMDVDTETDDGTTAFCWASWQSHVDTMRYLFSRGCDVHATNSFGCNAVMWCAQGSGNDTLSAMKFLASLGCDFCAINDNGHGVLHKAAQRGKWDVCQWLLDACNNNNVENDIVSDIDRPFHLAIDQMGPDAEECCPSDLAGMEGFLDLADWLSCKEKETIISLISASANIITDENCADSKGLQIDSALFPMWLRKCLDEITNSGSVENGSVGHMWREENLARLWEKRGGIRRMAATVVAFNLSKNDVL</sequence>
<reference evidence="5" key="1">
    <citation type="submission" date="2021-01" db="EMBL/GenBank/DDBJ databases">
        <authorList>
            <person name="Corre E."/>
            <person name="Pelletier E."/>
            <person name="Niang G."/>
            <person name="Scheremetjew M."/>
            <person name="Finn R."/>
            <person name="Kale V."/>
            <person name="Holt S."/>
            <person name="Cochrane G."/>
            <person name="Meng A."/>
            <person name="Brown T."/>
            <person name="Cohen L."/>
        </authorList>
    </citation>
    <scope>NUCLEOTIDE SEQUENCE</scope>
    <source>
        <strain evidence="5">308</strain>
    </source>
</reference>
<evidence type="ECO:0000256" key="4">
    <source>
        <dbReference type="SAM" id="MobiDB-lite"/>
    </source>
</evidence>
<name>A0A7S1BCG5_9STRA</name>
<dbReference type="SMART" id="SM00248">
    <property type="entry name" value="ANK"/>
    <property type="match status" value="5"/>
</dbReference>
<dbReference type="PROSITE" id="PS50088">
    <property type="entry name" value="ANK_REPEAT"/>
    <property type="match status" value="2"/>
</dbReference>
<evidence type="ECO:0000313" key="5">
    <source>
        <dbReference type="EMBL" id="CAD8882390.1"/>
    </source>
</evidence>
<dbReference type="Pfam" id="PF12796">
    <property type="entry name" value="Ank_2"/>
    <property type="match status" value="1"/>
</dbReference>
<feature type="compositionally biased region" description="Basic and acidic residues" evidence="4">
    <location>
        <begin position="37"/>
        <end position="71"/>
    </location>
</feature>
<feature type="repeat" description="ANK" evidence="3">
    <location>
        <begin position="161"/>
        <end position="183"/>
    </location>
</feature>
<dbReference type="InterPro" id="IPR002110">
    <property type="entry name" value="Ankyrin_rpt"/>
</dbReference>
<evidence type="ECO:0000256" key="2">
    <source>
        <dbReference type="ARBA" id="ARBA00023043"/>
    </source>
</evidence>
<dbReference type="AlphaFoldDB" id="A0A7S1BCG5"/>
<accession>A0A7S1BCG5</accession>
<keyword evidence="2 3" id="KW-0040">ANK repeat</keyword>
<feature type="region of interest" description="Disordered" evidence="4">
    <location>
        <begin position="188"/>
        <end position="215"/>
    </location>
</feature>
<dbReference type="Pfam" id="PF00023">
    <property type="entry name" value="Ank"/>
    <property type="match status" value="2"/>
</dbReference>
<evidence type="ECO:0000256" key="1">
    <source>
        <dbReference type="ARBA" id="ARBA00022737"/>
    </source>
</evidence>
<feature type="region of interest" description="Disordered" evidence="4">
    <location>
        <begin position="1"/>
        <end position="75"/>
    </location>
</feature>
<dbReference type="InterPro" id="IPR036770">
    <property type="entry name" value="Ankyrin_rpt-contain_sf"/>
</dbReference>
<gene>
    <name evidence="5" type="ORF">CHYS00102_LOCUS9578</name>
</gene>
<organism evidence="5">
    <name type="scientific">Corethron hystrix</name>
    <dbReference type="NCBI Taxonomy" id="216773"/>
    <lineage>
        <taxon>Eukaryota</taxon>
        <taxon>Sar</taxon>
        <taxon>Stramenopiles</taxon>
        <taxon>Ochrophyta</taxon>
        <taxon>Bacillariophyta</taxon>
        <taxon>Coscinodiscophyceae</taxon>
        <taxon>Corethrophycidae</taxon>
        <taxon>Corethrales</taxon>
        <taxon>Corethraceae</taxon>
        <taxon>Corethron</taxon>
    </lineage>
</organism>
<dbReference type="PROSITE" id="PS50297">
    <property type="entry name" value="ANK_REP_REGION"/>
    <property type="match status" value="1"/>
</dbReference>
<dbReference type="PANTHER" id="PTHR24198">
    <property type="entry name" value="ANKYRIN REPEAT AND PROTEIN KINASE DOMAIN-CONTAINING PROTEIN"/>
    <property type="match status" value="1"/>
</dbReference>
<dbReference type="EMBL" id="HBFR01013219">
    <property type="protein sequence ID" value="CAD8882390.1"/>
    <property type="molecule type" value="Transcribed_RNA"/>
</dbReference>